<comment type="caution">
    <text evidence="6">The sequence shown here is derived from an EMBL/GenBank/DDBJ whole genome shotgun (WGS) entry which is preliminary data.</text>
</comment>
<keyword evidence="2" id="KW-0847">Vitamin C</keyword>
<evidence type="ECO:0000256" key="3">
    <source>
        <dbReference type="ARBA" id="ARBA00022964"/>
    </source>
</evidence>
<dbReference type="OrthoDB" id="9783171at2"/>
<keyword evidence="3" id="KW-0223">Dioxygenase</keyword>
<dbReference type="InterPro" id="IPR006620">
    <property type="entry name" value="Pro_4_hyd_alph"/>
</dbReference>
<gene>
    <name evidence="6" type="ORF">CLV51_11085</name>
</gene>
<accession>A0A2P8H9H6</accession>
<sequence length="198" mass="22772">MQQIFEILINSFIDSKVGISENFLSTQLAKDLKDNLIHLYKEKQMLAAGTGNSNLVAHDKSVRGDVIHWLDREHNNQHENAFFDVMDAFVVYLNSSCYTGITGYEFHYTLYETGSFYKKHLDQFRNNQSRQYSMIIYLNTEWIAGDGGQLSIHHAEGNEQQIDPTGGKTVFFKSSELAHEVLLTNKPRMSITGWLKRD</sequence>
<dbReference type="Gene3D" id="2.60.120.620">
    <property type="entry name" value="q2cbj1_9rhob like domain"/>
    <property type="match status" value="1"/>
</dbReference>
<dbReference type="GO" id="GO:0008198">
    <property type="term" value="F:ferrous iron binding"/>
    <property type="evidence" value="ECO:0007669"/>
    <property type="project" value="TreeGrafter"/>
</dbReference>
<dbReference type="Pfam" id="PF13640">
    <property type="entry name" value="2OG-FeII_Oxy_3"/>
    <property type="match status" value="1"/>
</dbReference>
<dbReference type="RefSeq" id="WP_106531320.1">
    <property type="nucleotide sequence ID" value="NZ_PYAW01000010.1"/>
</dbReference>
<dbReference type="GO" id="GO:0071456">
    <property type="term" value="P:cellular response to hypoxia"/>
    <property type="evidence" value="ECO:0007669"/>
    <property type="project" value="TreeGrafter"/>
</dbReference>
<dbReference type="AlphaFoldDB" id="A0A2P8H9H6"/>
<keyword evidence="7" id="KW-1185">Reference proteome</keyword>
<evidence type="ECO:0000256" key="1">
    <source>
        <dbReference type="ARBA" id="ARBA00001961"/>
    </source>
</evidence>
<evidence type="ECO:0000313" key="6">
    <source>
        <dbReference type="EMBL" id="PSL42868.1"/>
    </source>
</evidence>
<reference evidence="6 7" key="1">
    <citation type="submission" date="2018-03" db="EMBL/GenBank/DDBJ databases">
        <title>Genomic Encyclopedia of Archaeal and Bacterial Type Strains, Phase II (KMG-II): from individual species to whole genera.</title>
        <authorList>
            <person name="Goeker M."/>
        </authorList>
    </citation>
    <scope>NUCLEOTIDE SEQUENCE [LARGE SCALE GENOMIC DNA]</scope>
    <source>
        <strain evidence="6 7">DSM 24859</strain>
    </source>
</reference>
<dbReference type="GO" id="GO:0031543">
    <property type="term" value="F:peptidyl-proline dioxygenase activity"/>
    <property type="evidence" value="ECO:0007669"/>
    <property type="project" value="TreeGrafter"/>
</dbReference>
<dbReference type="SMART" id="SM00702">
    <property type="entry name" value="P4Hc"/>
    <property type="match status" value="1"/>
</dbReference>
<evidence type="ECO:0000259" key="5">
    <source>
        <dbReference type="SMART" id="SM00702"/>
    </source>
</evidence>
<evidence type="ECO:0000256" key="4">
    <source>
        <dbReference type="ARBA" id="ARBA00023002"/>
    </source>
</evidence>
<feature type="domain" description="Prolyl 4-hydroxylase alpha subunit" evidence="5">
    <location>
        <begin position="15"/>
        <end position="196"/>
    </location>
</feature>
<dbReference type="PANTHER" id="PTHR12907:SF26">
    <property type="entry name" value="HIF PROLYL HYDROXYLASE, ISOFORM C"/>
    <property type="match status" value="1"/>
</dbReference>
<evidence type="ECO:0000256" key="2">
    <source>
        <dbReference type="ARBA" id="ARBA00022896"/>
    </source>
</evidence>
<dbReference type="EMBL" id="PYAW01000010">
    <property type="protein sequence ID" value="PSL42868.1"/>
    <property type="molecule type" value="Genomic_DNA"/>
</dbReference>
<dbReference type="GO" id="GO:0031418">
    <property type="term" value="F:L-ascorbic acid binding"/>
    <property type="evidence" value="ECO:0007669"/>
    <property type="project" value="UniProtKB-KW"/>
</dbReference>
<name>A0A2P8H9H6_CHINA</name>
<dbReference type="PANTHER" id="PTHR12907">
    <property type="entry name" value="EGL NINE HOMOLOG-RELATED"/>
    <property type="match status" value="1"/>
</dbReference>
<organism evidence="6 7">
    <name type="scientific">Chitinophaga niastensis</name>
    <dbReference type="NCBI Taxonomy" id="536980"/>
    <lineage>
        <taxon>Bacteria</taxon>
        <taxon>Pseudomonadati</taxon>
        <taxon>Bacteroidota</taxon>
        <taxon>Chitinophagia</taxon>
        <taxon>Chitinophagales</taxon>
        <taxon>Chitinophagaceae</taxon>
        <taxon>Chitinophaga</taxon>
    </lineage>
</organism>
<dbReference type="Proteomes" id="UP000240971">
    <property type="component" value="Unassembled WGS sequence"/>
</dbReference>
<protein>
    <submittedName>
        <fullName evidence="6">SM-20-related protein</fullName>
    </submittedName>
</protein>
<comment type="cofactor">
    <cofactor evidence="1">
        <name>L-ascorbate</name>
        <dbReference type="ChEBI" id="CHEBI:38290"/>
    </cofactor>
</comment>
<dbReference type="InterPro" id="IPR044862">
    <property type="entry name" value="Pro_4_hyd_alph_FE2OG_OXY"/>
</dbReference>
<keyword evidence="4" id="KW-0560">Oxidoreductase</keyword>
<evidence type="ECO:0000313" key="7">
    <source>
        <dbReference type="Proteomes" id="UP000240971"/>
    </source>
</evidence>
<proteinExistence type="predicted"/>
<dbReference type="InterPro" id="IPR051559">
    <property type="entry name" value="HIF_prolyl_hydroxylases"/>
</dbReference>